<dbReference type="KEGG" id="cbab:SMCB_1853"/>
<dbReference type="GO" id="GO:0016740">
    <property type="term" value="F:transferase activity"/>
    <property type="evidence" value="ECO:0007669"/>
    <property type="project" value="UniProtKB-KW"/>
</dbReference>
<keyword evidence="1" id="KW-0413">Isomerase</keyword>
<evidence type="ECO:0000313" key="1">
    <source>
        <dbReference type="EMBL" id="BAO84081.1"/>
    </source>
</evidence>
<dbReference type="STRING" id="1458426.SMCB_1853"/>
<dbReference type="SUPFAM" id="SSF81301">
    <property type="entry name" value="Nucleotidyltransferase"/>
    <property type="match status" value="1"/>
</dbReference>
<dbReference type="RefSeq" id="WP_045536506.1">
    <property type="nucleotide sequence ID" value="NZ_AP014569.1"/>
</dbReference>
<name>A0A060NND8_9BURK</name>
<organism evidence="1 2">
    <name type="scientific">Serpentinimonas maccroryi</name>
    <dbReference type="NCBI Taxonomy" id="1458426"/>
    <lineage>
        <taxon>Bacteria</taxon>
        <taxon>Pseudomonadati</taxon>
        <taxon>Pseudomonadota</taxon>
        <taxon>Betaproteobacteria</taxon>
        <taxon>Burkholderiales</taxon>
        <taxon>Comamonadaceae</taxon>
        <taxon>Serpentinimonas</taxon>
    </lineage>
</organism>
<reference evidence="1 2" key="1">
    <citation type="journal article" date="2014" name="Nat. Commun.">
        <title>Physiological and genomic features of highly alkaliphilic hydrogen-utilizing Betaproteobacteria from a continental serpentinizing site.</title>
        <authorList>
            <person name="Suzuki S."/>
            <person name="Kuenen J.G."/>
            <person name="Schipper K."/>
            <person name="van der Velde S."/>
            <person name="Ishii S."/>
            <person name="Wu A."/>
            <person name="Sorokin D.Y."/>
            <person name="Tenney A."/>
            <person name="Meng X.Y."/>
            <person name="Morrill P.L."/>
            <person name="Kamagata Y."/>
            <person name="Muyzer G."/>
            <person name="Nealson K.H."/>
        </authorList>
    </citation>
    <scope>NUCLEOTIDE SEQUENCE [LARGE SCALE GENOMIC DNA]</scope>
    <source>
        <strain evidence="1 2">B1</strain>
    </source>
</reference>
<evidence type="ECO:0000313" key="2">
    <source>
        <dbReference type="Proteomes" id="UP000066014"/>
    </source>
</evidence>
<dbReference type="EMBL" id="AP014569">
    <property type="protein sequence ID" value="BAO84081.1"/>
    <property type="molecule type" value="Genomic_DNA"/>
</dbReference>
<keyword evidence="2" id="KW-1185">Reference proteome</keyword>
<accession>A0A060NND8</accession>
<dbReference type="Proteomes" id="UP000066014">
    <property type="component" value="Chromosome"/>
</dbReference>
<dbReference type="GO" id="GO:0016853">
    <property type="term" value="F:isomerase activity"/>
    <property type="evidence" value="ECO:0007669"/>
    <property type="project" value="UniProtKB-KW"/>
</dbReference>
<dbReference type="InterPro" id="IPR043519">
    <property type="entry name" value="NT_sf"/>
</dbReference>
<proteinExistence type="predicted"/>
<dbReference type="HOGENOM" id="CLU_164558_1_1_4"/>
<keyword evidence="1" id="KW-0808">Transferase</keyword>
<gene>
    <name evidence="1" type="ORF">SMCB_1853</name>
</gene>
<sequence length="99" mass="10666">MRLSAEHAHLIRAQALELAGAQARVRLYGSRLHDHLRGGDVDLLLELPSLPANPALLAAQLAGRVSRALHGRKVDVLIDAPGLKQLPIHQIARSQGVLL</sequence>
<protein>
    <submittedName>
        <fullName evidence="1">S-adenosylmethionine:tRNA-ribosyltransferase-isomerase</fullName>
    </submittedName>
</protein>
<dbReference type="AlphaFoldDB" id="A0A060NND8"/>